<sequence length="88" mass="8851">MPDTEAQGPKGSTAGSWGTRSPEGTRSVAGQQRRGQGAAAQPGGRGRWGEAAVAGMLDRNPAVAKALTCVLSVTMPHPRRTAAPAASA</sequence>
<dbReference type="Proteomes" id="UP001501752">
    <property type="component" value="Unassembled WGS sequence"/>
</dbReference>
<evidence type="ECO:0000256" key="1">
    <source>
        <dbReference type="SAM" id="MobiDB-lite"/>
    </source>
</evidence>
<reference evidence="3" key="1">
    <citation type="journal article" date="2019" name="Int. J. Syst. Evol. Microbiol.">
        <title>The Global Catalogue of Microorganisms (GCM) 10K type strain sequencing project: providing services to taxonomists for standard genome sequencing and annotation.</title>
        <authorList>
            <consortium name="The Broad Institute Genomics Platform"/>
            <consortium name="The Broad Institute Genome Sequencing Center for Infectious Disease"/>
            <person name="Wu L."/>
            <person name="Ma J."/>
        </authorList>
    </citation>
    <scope>NUCLEOTIDE SEQUENCE [LARGE SCALE GENOMIC DNA]</scope>
    <source>
        <strain evidence="3">JCM 13006</strain>
    </source>
</reference>
<gene>
    <name evidence="2" type="ORF">GCM10023235_10250</name>
</gene>
<feature type="compositionally biased region" description="Low complexity" evidence="1">
    <location>
        <begin position="29"/>
        <end position="42"/>
    </location>
</feature>
<organism evidence="2 3">
    <name type="scientific">Kitasatospora terrestris</name>
    <dbReference type="NCBI Taxonomy" id="258051"/>
    <lineage>
        <taxon>Bacteria</taxon>
        <taxon>Bacillati</taxon>
        <taxon>Actinomycetota</taxon>
        <taxon>Actinomycetes</taxon>
        <taxon>Kitasatosporales</taxon>
        <taxon>Streptomycetaceae</taxon>
        <taxon>Kitasatospora</taxon>
    </lineage>
</organism>
<evidence type="ECO:0000313" key="2">
    <source>
        <dbReference type="EMBL" id="GAA4837211.1"/>
    </source>
</evidence>
<name>A0ABP9DAE1_9ACTN</name>
<dbReference type="EMBL" id="BAABIS010000001">
    <property type="protein sequence ID" value="GAA4837211.1"/>
    <property type="molecule type" value="Genomic_DNA"/>
</dbReference>
<accession>A0ABP9DAE1</accession>
<comment type="caution">
    <text evidence="2">The sequence shown here is derived from an EMBL/GenBank/DDBJ whole genome shotgun (WGS) entry which is preliminary data.</text>
</comment>
<protein>
    <submittedName>
        <fullName evidence="2">Uncharacterized protein</fullName>
    </submittedName>
</protein>
<keyword evidence="3" id="KW-1185">Reference proteome</keyword>
<proteinExistence type="predicted"/>
<feature type="region of interest" description="Disordered" evidence="1">
    <location>
        <begin position="1"/>
        <end position="47"/>
    </location>
</feature>
<evidence type="ECO:0000313" key="3">
    <source>
        <dbReference type="Proteomes" id="UP001501752"/>
    </source>
</evidence>
<feature type="compositionally biased region" description="Polar residues" evidence="1">
    <location>
        <begin position="13"/>
        <end position="24"/>
    </location>
</feature>